<dbReference type="KEGG" id="mint:C7M51_01008"/>
<dbReference type="GO" id="GO:0005198">
    <property type="term" value="F:structural molecule activity"/>
    <property type="evidence" value="ECO:0007669"/>
    <property type="project" value="InterPro"/>
</dbReference>
<dbReference type="RefSeq" id="WP_160620779.1">
    <property type="nucleotide sequence ID" value="NZ_CP028271.1"/>
</dbReference>
<accession>A0A6P1PW16</accession>
<evidence type="ECO:0000313" key="2">
    <source>
        <dbReference type="EMBL" id="QHM70730.1"/>
    </source>
</evidence>
<dbReference type="PANTHER" id="PTHR35191:SF1">
    <property type="entry name" value="PROPHAGE SIDE TAIL FIBER PROTEIN HOMOLOG STFQ-RELATED"/>
    <property type="match status" value="1"/>
</dbReference>
<reference evidence="2 3" key="1">
    <citation type="submission" date="2018-03" db="EMBL/GenBank/DDBJ databases">
        <title>Pantoea intestinalis SRCM103226 isolated form the mealworm.</title>
        <authorList>
            <person name="Jeong D.-Y."/>
            <person name="Kim J.W."/>
        </authorList>
    </citation>
    <scope>NUCLEOTIDE SEQUENCE [LARGE SCALE GENOMIC DNA]</scope>
    <source>
        <strain evidence="2 3">SRCM103226</strain>
    </source>
</reference>
<evidence type="ECO:0000259" key="1">
    <source>
        <dbReference type="Pfam" id="PF21939"/>
    </source>
</evidence>
<dbReference type="PANTHER" id="PTHR35191">
    <property type="entry name" value="PROPHAGE SIDE TAIL FIBER PROTEIN HOMOLOG STFQ-RELATED"/>
    <property type="match status" value="1"/>
</dbReference>
<dbReference type="Proteomes" id="UP000464053">
    <property type="component" value="Chromosome"/>
</dbReference>
<dbReference type="Pfam" id="PF03335">
    <property type="entry name" value="Phage_fiber"/>
    <property type="match status" value="2"/>
</dbReference>
<keyword evidence="3" id="KW-1185">Reference proteome</keyword>
<dbReference type="AlphaFoldDB" id="A0A6P1PW16"/>
<dbReference type="OrthoDB" id="9810174at2"/>
<protein>
    <recommendedName>
        <fullName evidence="1">Baseplate structural protein Gp10 C-terminal domain-containing protein</fullName>
    </recommendedName>
</protein>
<evidence type="ECO:0000313" key="3">
    <source>
        <dbReference type="Proteomes" id="UP000464053"/>
    </source>
</evidence>
<gene>
    <name evidence="2" type="ORF">C7M51_01008</name>
</gene>
<dbReference type="InterPro" id="IPR005003">
    <property type="entry name" value="Phage_lambda_Stf-r1"/>
</dbReference>
<dbReference type="InterPro" id="IPR051934">
    <property type="entry name" value="Phage_Tail_Fiber_Structural"/>
</dbReference>
<organism evidence="2 3">
    <name type="scientific">Mixta intestinalis</name>
    <dbReference type="NCBI Taxonomy" id="1615494"/>
    <lineage>
        <taxon>Bacteria</taxon>
        <taxon>Pseudomonadati</taxon>
        <taxon>Pseudomonadota</taxon>
        <taxon>Gammaproteobacteria</taxon>
        <taxon>Enterobacterales</taxon>
        <taxon>Erwiniaceae</taxon>
        <taxon>Mixta</taxon>
    </lineage>
</organism>
<name>A0A6P1PW16_9GAMM</name>
<feature type="domain" description="Baseplate structural protein Gp10 C-terminal" evidence="1">
    <location>
        <begin position="125"/>
        <end position="239"/>
    </location>
</feature>
<proteinExistence type="predicted"/>
<dbReference type="EMBL" id="CP028271">
    <property type="protein sequence ID" value="QHM70730.1"/>
    <property type="molecule type" value="Genomic_DNA"/>
</dbReference>
<sequence length="329" mass="34834">MTKMFKTPFAAQGDRTAVPVETQADGSVSYTQGYGYDYERDQTTDPAAKDIEREKMNALFHDVTEAVGEVQSFGAAVWSEDGKPYAIRSQAYYGKKLWQSKIENNNEEPGKGSGWIEFKADVNPVDMLYPVGIVTWFAQNKDPNALFPGTTWKYIGENRTVRLASANGSDVMTTGGSDSVTLAVGNIPAHGHTFSATTSAFDYGTKTSSSFNHGNKTTSSFDYGTKTTNTTGNHTHTISPALSGGGSIRSANLDWSGPASTNTGAAGNHAHTVAIGAHSHTVAIGAHSHTVGIGAHSHSVSGNTANTGSGTAFTVANSFIKLMGWYRSA</sequence>
<dbReference type="Pfam" id="PF21939">
    <property type="entry name" value="Gp10_C"/>
    <property type="match status" value="1"/>
</dbReference>
<dbReference type="InterPro" id="IPR053827">
    <property type="entry name" value="Gp10_C"/>
</dbReference>